<sequence length="167" mass="19747">MTSTRQLWQAGEVAQLRLRWKRVVRRFRLRRERKARRFRLRGERKRVLRRFRLRRKREGRQRGSIPTHAVEAEAPKWASVVAPTAVKRVDIGVDAQSSTALPSEWASKPAQSTVIDIGGDIDAAILTTLHSEFWWWVLFLVANPWSFPAPRRSWIGHSIEPWRRRRH</sequence>
<comment type="caution">
    <text evidence="1">The sequence shown here is derived from an EMBL/GenBank/DDBJ whole genome shotgun (WGS) entry which is preliminary data.</text>
</comment>
<name>A0ACC0H635_9ERIC</name>
<proteinExistence type="predicted"/>
<evidence type="ECO:0000313" key="2">
    <source>
        <dbReference type="Proteomes" id="UP001060215"/>
    </source>
</evidence>
<keyword evidence="2" id="KW-1185">Reference proteome</keyword>
<reference evidence="1 2" key="1">
    <citation type="journal article" date="2022" name="Plant J.">
        <title>Chromosome-level genome of Camellia lanceoleosa provides a valuable resource for understanding genome evolution and self-incompatibility.</title>
        <authorList>
            <person name="Gong W."/>
            <person name="Xiao S."/>
            <person name="Wang L."/>
            <person name="Liao Z."/>
            <person name="Chang Y."/>
            <person name="Mo W."/>
            <person name="Hu G."/>
            <person name="Li W."/>
            <person name="Zhao G."/>
            <person name="Zhu H."/>
            <person name="Hu X."/>
            <person name="Ji K."/>
            <person name="Xiang X."/>
            <person name="Song Q."/>
            <person name="Yuan D."/>
            <person name="Jin S."/>
            <person name="Zhang L."/>
        </authorList>
    </citation>
    <scope>NUCLEOTIDE SEQUENCE [LARGE SCALE GENOMIC DNA]</scope>
    <source>
        <strain evidence="1">SQ_2022a</strain>
    </source>
</reference>
<accession>A0ACC0H635</accession>
<dbReference type="EMBL" id="CM045764">
    <property type="protein sequence ID" value="KAI8008973.1"/>
    <property type="molecule type" value="Genomic_DNA"/>
</dbReference>
<gene>
    <name evidence="1" type="ORF">LOK49_LG07G03415</name>
</gene>
<dbReference type="Proteomes" id="UP001060215">
    <property type="component" value="Chromosome 7"/>
</dbReference>
<organism evidence="1 2">
    <name type="scientific">Camellia lanceoleosa</name>
    <dbReference type="NCBI Taxonomy" id="1840588"/>
    <lineage>
        <taxon>Eukaryota</taxon>
        <taxon>Viridiplantae</taxon>
        <taxon>Streptophyta</taxon>
        <taxon>Embryophyta</taxon>
        <taxon>Tracheophyta</taxon>
        <taxon>Spermatophyta</taxon>
        <taxon>Magnoliopsida</taxon>
        <taxon>eudicotyledons</taxon>
        <taxon>Gunneridae</taxon>
        <taxon>Pentapetalae</taxon>
        <taxon>asterids</taxon>
        <taxon>Ericales</taxon>
        <taxon>Theaceae</taxon>
        <taxon>Camellia</taxon>
    </lineage>
</organism>
<evidence type="ECO:0000313" key="1">
    <source>
        <dbReference type="EMBL" id="KAI8008973.1"/>
    </source>
</evidence>
<protein>
    <submittedName>
        <fullName evidence="1">Uncharacterized protein</fullName>
    </submittedName>
</protein>